<dbReference type="Gene3D" id="3.40.50.150">
    <property type="entry name" value="Vaccinia Virus protein VP39"/>
    <property type="match status" value="1"/>
</dbReference>
<feature type="domain" description="Methyltransferase" evidence="1">
    <location>
        <begin position="174"/>
        <end position="270"/>
    </location>
</feature>
<dbReference type="InterPro" id="IPR041698">
    <property type="entry name" value="Methyltransf_25"/>
</dbReference>
<organism evidence="2 5">
    <name type="scientific">Streptomyces radicis</name>
    <dbReference type="NCBI Taxonomy" id="1750517"/>
    <lineage>
        <taxon>Bacteria</taxon>
        <taxon>Bacillati</taxon>
        <taxon>Actinomycetota</taxon>
        <taxon>Actinomycetes</taxon>
        <taxon>Kitasatosporales</taxon>
        <taxon>Streptomycetaceae</taxon>
        <taxon>Streptomyces</taxon>
    </lineage>
</organism>
<dbReference type="Proteomes" id="UP000275024">
    <property type="component" value="Unassembled WGS sequence"/>
</dbReference>
<evidence type="ECO:0000259" key="1">
    <source>
        <dbReference type="Pfam" id="PF13649"/>
    </source>
</evidence>
<dbReference type="GO" id="GO:0008168">
    <property type="term" value="F:methyltransferase activity"/>
    <property type="evidence" value="ECO:0007669"/>
    <property type="project" value="UniProtKB-KW"/>
</dbReference>
<dbReference type="Proteomes" id="UP000268652">
    <property type="component" value="Unassembled WGS sequence"/>
</dbReference>
<proteinExistence type="predicted"/>
<evidence type="ECO:0000313" key="3">
    <source>
        <dbReference type="EMBL" id="RKN27765.1"/>
    </source>
</evidence>
<dbReference type="PANTHER" id="PTHR42912">
    <property type="entry name" value="METHYLTRANSFERASE"/>
    <property type="match status" value="1"/>
</dbReference>
<dbReference type="GO" id="GO:0032259">
    <property type="term" value="P:methylation"/>
    <property type="evidence" value="ECO:0007669"/>
    <property type="project" value="UniProtKB-KW"/>
</dbReference>
<reference evidence="4 5" key="1">
    <citation type="submission" date="2018-09" db="EMBL/GenBank/DDBJ databases">
        <title>Streptomyces sp. nov. DS1-2, an endophytic actinomycete isolated from roots of Dendrobium scabrilingue.</title>
        <authorList>
            <person name="Kuncharoen N."/>
            <person name="Kudo T."/>
            <person name="Ohkuma M."/>
            <person name="Yuki M."/>
            <person name="Tanasupawat S."/>
        </authorList>
    </citation>
    <scope>NUCLEOTIDE SEQUENCE [LARGE SCALE GENOMIC DNA]</scope>
    <source>
        <strain evidence="2 5">AZ1-7</strain>
        <strain evidence="3 4">DS1-2</strain>
    </source>
</reference>
<evidence type="ECO:0000313" key="2">
    <source>
        <dbReference type="EMBL" id="RKN12467.1"/>
    </source>
</evidence>
<protein>
    <submittedName>
        <fullName evidence="2">Class I SAM-dependent methyltransferase</fullName>
    </submittedName>
</protein>
<gene>
    <name evidence="3" type="ORF">D7318_02480</name>
    <name evidence="2" type="ORF">D7319_00410</name>
</gene>
<dbReference type="OrthoDB" id="3382693at2"/>
<comment type="caution">
    <text evidence="2">The sequence shown here is derived from an EMBL/GenBank/DDBJ whole genome shotgun (WGS) entry which is preliminary data.</text>
</comment>
<dbReference type="InterPro" id="IPR029063">
    <property type="entry name" value="SAM-dependent_MTases_sf"/>
</dbReference>
<dbReference type="InterPro" id="IPR050508">
    <property type="entry name" value="Methyltransf_Superfamily"/>
</dbReference>
<dbReference type="RefSeq" id="WP_120695125.1">
    <property type="nucleotide sequence ID" value="NZ_RBDX01000001.1"/>
</dbReference>
<keyword evidence="2" id="KW-0808">Transferase</keyword>
<dbReference type="SUPFAM" id="SSF53335">
    <property type="entry name" value="S-adenosyl-L-methionine-dependent methyltransferases"/>
    <property type="match status" value="1"/>
</dbReference>
<dbReference type="EMBL" id="RBDX01000001">
    <property type="protein sequence ID" value="RKN12467.1"/>
    <property type="molecule type" value="Genomic_DNA"/>
</dbReference>
<accession>A0A3A9X1U1</accession>
<sequence>MIDIEDQLTLDERSRTDYILGLRKQWSATVYPALVREHAAGGRRATTVDEATEQLRGLSLYPWFSHLERVQQKMLWRAAGDAVLSRRETLTAQLETAPEGAGGSLTLDPGLPLPSWYTDYDIHIQPGSFYSDAMSAYVYEFGARIVMLRDNDGYKFHTLFTSTALPELPGARRVVDIGCGFGKSTRPLAGRYPDAEVIGVDLAAPGLSLAHAEAEAEGIAIAYRQADGRATGLESGSCDLVTGTMVLHEMPAEAMRETLAEAARLLRPGGALRFLEFQATGDPFRDATIIEHAERNNEPFFHDLFGSDTLAMCHEAGLTDTSWTPFDERRDGVRPDGWGERTEWHFPWAVLSATKPNVPAPNAEGTGAR</sequence>
<dbReference type="AlphaFoldDB" id="A0A3A9X1U1"/>
<name>A0A3A9X1U1_9ACTN</name>
<dbReference type="Pfam" id="PF13649">
    <property type="entry name" value="Methyltransf_25"/>
    <property type="match status" value="1"/>
</dbReference>
<dbReference type="EMBL" id="RBDY01000001">
    <property type="protein sequence ID" value="RKN27765.1"/>
    <property type="molecule type" value="Genomic_DNA"/>
</dbReference>
<dbReference type="CDD" id="cd02440">
    <property type="entry name" value="AdoMet_MTases"/>
    <property type="match status" value="1"/>
</dbReference>
<evidence type="ECO:0000313" key="5">
    <source>
        <dbReference type="Proteomes" id="UP000275024"/>
    </source>
</evidence>
<evidence type="ECO:0000313" key="4">
    <source>
        <dbReference type="Proteomes" id="UP000268652"/>
    </source>
</evidence>
<keyword evidence="2" id="KW-0489">Methyltransferase</keyword>
<keyword evidence="4" id="KW-1185">Reference proteome</keyword>